<dbReference type="Proteomes" id="UP000259026">
    <property type="component" value="Segment"/>
</dbReference>
<reference evidence="2 3" key="3">
    <citation type="submission" date="2018-09" db="EMBL/GenBank/DDBJ databases">
        <title>Giant CbK-like Caulobacter bacteriophages have genetically divergent genomes.</title>
        <authorList>
            <person name="Wilson K."/>
            <person name="Ely B."/>
        </authorList>
    </citation>
    <scope>NUCLEOTIDE SEQUENCE [LARGE SCALE GENOMIC DNA]</scope>
</reference>
<dbReference type="EMBL" id="MH588545">
    <property type="protein sequence ID" value="AXQ68555.1"/>
    <property type="molecule type" value="Genomic_DNA"/>
</dbReference>
<organism evidence="2 3">
    <name type="scientific">Caulobacter phage CcrPW</name>
    <dbReference type="NCBI Taxonomy" id="2283271"/>
    <lineage>
        <taxon>Viruses</taxon>
        <taxon>Duplodnaviria</taxon>
        <taxon>Heunggongvirae</taxon>
        <taxon>Uroviricota</taxon>
        <taxon>Caudoviricetes</taxon>
        <taxon>Jeanschmidtviridae</taxon>
        <taxon>Colossusvirus</taxon>
        <taxon>Colossusvirus PW</taxon>
    </lineage>
</organism>
<evidence type="ECO:0000313" key="3">
    <source>
        <dbReference type="Proteomes" id="UP000259026"/>
    </source>
</evidence>
<reference evidence="3" key="1">
    <citation type="submission" date="2018-07" db="EMBL/GenBank/DDBJ databases">
        <title>Giant CbK-like Caulobacter bacteriophages have genetically divergent genomes.</title>
        <authorList>
            <person name="Wilson K.M."/>
            <person name="Ely B."/>
        </authorList>
    </citation>
    <scope>NUCLEOTIDE SEQUENCE [LARGE SCALE GENOMIC DNA]</scope>
</reference>
<gene>
    <name evidence="1" type="ORF">CcrPW_gp016</name>
    <name evidence="2" type="ORF">CcrPW_gp465</name>
</gene>
<proteinExistence type="predicted"/>
<evidence type="ECO:0000313" key="1">
    <source>
        <dbReference type="EMBL" id="AXQ68555.1"/>
    </source>
</evidence>
<protein>
    <submittedName>
        <fullName evidence="2">Uncharacterized protein</fullName>
    </submittedName>
</protein>
<dbReference type="EMBL" id="MH588545">
    <property type="protein sequence ID" value="AXQ69004.1"/>
    <property type="molecule type" value="Genomic_DNA"/>
</dbReference>
<evidence type="ECO:0000313" key="2">
    <source>
        <dbReference type="EMBL" id="AXQ69004.1"/>
    </source>
</evidence>
<accession>A0A385EAV7</accession>
<reference evidence="2" key="2">
    <citation type="submission" date="2018-07" db="EMBL/GenBank/DDBJ databases">
        <authorList>
            <person name="Quirk P.G."/>
            <person name="Krulwich T.A."/>
        </authorList>
    </citation>
    <scope>NUCLEOTIDE SEQUENCE</scope>
</reference>
<name>A0A385EAV7_9CAUD</name>
<keyword evidence="3" id="KW-1185">Reference proteome</keyword>
<sequence>MTLPTLYLRREPTSQGVPNVDDSPERFDIVAYRDKAMTDAAGRWPWFYQSKPRKGAKTVMLNCMRHRAAWRPDHHGETPFMLETRRAMTAATMQMDALISRLHAEGRKLALAGTVAYSKAHPRRTVTFVSAMGSNCLHVTPGGTSYRGEYQLTTGDHGDYPPPAWMEELDRLCDDYRLGTFPDNLKVVCKGGKIIEQVSNW</sequence>